<proteinExistence type="predicted"/>
<dbReference type="EMBL" id="WUAV01000006">
    <property type="protein sequence ID" value="KAF1746284.1"/>
    <property type="molecule type" value="Genomic_DNA"/>
</dbReference>
<organism evidence="3 4">
    <name type="scientific">Caenorhabditis remanei</name>
    <name type="common">Caenorhabditis vulgaris</name>
    <dbReference type="NCBI Taxonomy" id="31234"/>
    <lineage>
        <taxon>Eukaryota</taxon>
        <taxon>Metazoa</taxon>
        <taxon>Ecdysozoa</taxon>
        <taxon>Nematoda</taxon>
        <taxon>Chromadorea</taxon>
        <taxon>Rhabditida</taxon>
        <taxon>Rhabditina</taxon>
        <taxon>Rhabditomorpha</taxon>
        <taxon>Rhabditoidea</taxon>
        <taxon>Rhabditidae</taxon>
        <taxon>Peloderinae</taxon>
        <taxon>Caenorhabditis</taxon>
    </lineage>
</organism>
<keyword evidence="4" id="KW-1185">Reference proteome</keyword>
<feature type="domain" description="MULE transposase" evidence="1">
    <location>
        <begin position="181"/>
        <end position="276"/>
    </location>
</feature>
<dbReference type="AlphaFoldDB" id="A0A260ZSH4"/>
<reference evidence="2 5" key="3">
    <citation type="submission" date="2019-12" db="EMBL/GenBank/DDBJ databases">
        <title>Chromosome-level assembly of the Caenorhabditis remanei genome.</title>
        <authorList>
            <person name="Teterina A.A."/>
            <person name="Willis J.H."/>
            <person name="Phillips P.C."/>
        </authorList>
    </citation>
    <scope>NUCLEOTIDE SEQUENCE [LARGE SCALE GENOMIC DNA]</scope>
    <source>
        <strain evidence="2 5">PX506</strain>
        <tissue evidence="2">Whole organism</tissue>
    </source>
</reference>
<evidence type="ECO:0000259" key="1">
    <source>
        <dbReference type="Pfam" id="PF10551"/>
    </source>
</evidence>
<dbReference type="EMBL" id="NMWX01000048">
    <property type="protein sequence ID" value="OZF88696.1"/>
    <property type="molecule type" value="Genomic_DNA"/>
</dbReference>
<evidence type="ECO:0000313" key="5">
    <source>
        <dbReference type="Proteomes" id="UP000483820"/>
    </source>
</evidence>
<reference evidence="4" key="2">
    <citation type="submission" date="2017-08" db="EMBL/GenBank/DDBJ databases">
        <authorList>
            <person name="Fierst J.L."/>
        </authorList>
    </citation>
    <scope>NUCLEOTIDE SEQUENCE [LARGE SCALE GENOMIC DNA]</scope>
    <source>
        <strain evidence="4">PX439</strain>
    </source>
</reference>
<comment type="caution">
    <text evidence="3">The sequence shown here is derived from an EMBL/GenBank/DDBJ whole genome shotgun (WGS) entry which is preliminary data.</text>
</comment>
<dbReference type="Pfam" id="PF10551">
    <property type="entry name" value="MULE"/>
    <property type="match status" value="1"/>
</dbReference>
<feature type="non-terminal residue" evidence="3">
    <location>
        <position position="1"/>
    </location>
</feature>
<name>A0A260ZSH4_CAERE</name>
<dbReference type="PANTHER" id="PTHR47160">
    <property type="entry name" value="PUTATIVE-RELATED"/>
    <property type="match status" value="1"/>
</dbReference>
<sequence length="473" mass="54138">MPKNRKIDGELINGFFMKKKKSIPTLNETIYHCIERNTKYKCPAAFGVNDLTKTIRIIQPHINHEMDKLSNSVNLARQSIKKNANSGSPRDVIDGVRAAFGTETSIMLGSYNSKRRLIDYEKSNLNSNKKVMDNGGKISGSYSETLRKTRFLVFDEDVNGKRFVGFASNEGLEILSNGNVCFVDGTFDCVPKGFTQLFSMHCYIASDVVRPVFFCLLPDKQMSTYSTLLQLMKNVPQLSNWCPGMVISDFESAIHSAFKDKFPNVDIHGCMFHLVQSWRRQAEKLKVYQEFIDGPYEEFWKLLKTLPFVHESDIPDYFTLILNHCMPLAVPAEMKSFIDYLLNNYIGGVGFNSTRFPPKLWSCTVQTASNIHRTTNTVETWHRLLQSVATIHNGFTTIKMSDLVTKMQKEERHTTMDYNELKINPYFQVNKSRKNSNIMKDGKLKKVVENIPEIPRPPLMGIAYLKAIFHAKK</sequence>
<gene>
    <name evidence="3" type="ORF">FL82_22544</name>
    <name evidence="2" type="ORF">GCK72_022737</name>
</gene>
<evidence type="ECO:0000313" key="2">
    <source>
        <dbReference type="EMBL" id="KAF1746284.1"/>
    </source>
</evidence>
<reference evidence="3" key="1">
    <citation type="submission" date="2017-08" db="EMBL/GenBank/DDBJ databases">
        <authorList>
            <person name="de Groot N.N."/>
        </authorList>
    </citation>
    <scope>NUCLEOTIDE SEQUENCE [LARGE SCALE GENOMIC DNA]</scope>
    <source>
        <strain evidence="3">PX439</strain>
    </source>
</reference>
<accession>A0A260ZSH4</accession>
<dbReference type="Proteomes" id="UP000216624">
    <property type="component" value="Unassembled WGS sequence"/>
</dbReference>
<dbReference type="InterPro" id="IPR018289">
    <property type="entry name" value="MULE_transposase_dom"/>
</dbReference>
<dbReference type="Proteomes" id="UP000483820">
    <property type="component" value="Chromosome X"/>
</dbReference>
<evidence type="ECO:0000313" key="3">
    <source>
        <dbReference type="EMBL" id="OZF88696.1"/>
    </source>
</evidence>
<dbReference type="PANTHER" id="PTHR47160:SF8">
    <property type="entry name" value="MULE TRANSPOSASE DOMAIN-CONTAINING PROTEIN"/>
    <property type="match status" value="1"/>
</dbReference>
<protein>
    <recommendedName>
        <fullName evidence="1">MULE transposase domain-containing protein</fullName>
    </recommendedName>
</protein>
<evidence type="ECO:0000313" key="4">
    <source>
        <dbReference type="Proteomes" id="UP000216624"/>
    </source>
</evidence>